<comment type="similarity">
    <text evidence="1">Belongs to the class IV-like SAM-binding methyltransferase superfamily.</text>
</comment>
<dbReference type="Gene3D" id="3.40.1280.10">
    <property type="match status" value="1"/>
</dbReference>
<evidence type="ECO:0000313" key="2">
    <source>
        <dbReference type="EMBL" id="KAL3275124.1"/>
    </source>
</evidence>
<proteinExistence type="inferred from homology"/>
<evidence type="ECO:0000256" key="1">
    <source>
        <dbReference type="ARBA" id="ARBA00009841"/>
    </source>
</evidence>
<organism evidence="2 3">
    <name type="scientific">Cryptolaemus montrouzieri</name>
    <dbReference type="NCBI Taxonomy" id="559131"/>
    <lineage>
        <taxon>Eukaryota</taxon>
        <taxon>Metazoa</taxon>
        <taxon>Ecdysozoa</taxon>
        <taxon>Arthropoda</taxon>
        <taxon>Hexapoda</taxon>
        <taxon>Insecta</taxon>
        <taxon>Pterygota</taxon>
        <taxon>Neoptera</taxon>
        <taxon>Endopterygota</taxon>
        <taxon>Coleoptera</taxon>
        <taxon>Polyphaga</taxon>
        <taxon>Cucujiformia</taxon>
        <taxon>Coccinelloidea</taxon>
        <taxon>Coccinellidae</taxon>
        <taxon>Scymninae</taxon>
        <taxon>Scymnini</taxon>
        <taxon>Cryptolaemus</taxon>
    </lineage>
</organism>
<dbReference type="Proteomes" id="UP001516400">
    <property type="component" value="Unassembled WGS sequence"/>
</dbReference>
<accession>A0ABD2N937</accession>
<comment type="caution">
    <text evidence="2">The sequence shown here is derived from an EMBL/GenBank/DDBJ whole genome shotgun (WGS) entry which is preliminary data.</text>
</comment>
<dbReference type="InterPro" id="IPR029026">
    <property type="entry name" value="tRNA_m1G_MTases_N"/>
</dbReference>
<name>A0ABD2N937_9CUCU</name>
<dbReference type="AlphaFoldDB" id="A0ABD2N937"/>
<evidence type="ECO:0000313" key="3">
    <source>
        <dbReference type="Proteomes" id="UP001516400"/>
    </source>
</evidence>
<sequence length="396" mass="44975">MDPKKKEKLQTWSEINRNRKRERKEWKEKSLLKKKKVAQIEEPIKQSTDANQCQIDNIELSTVSFAIPGSILENAQSIELRTYLAGQIARAACLFQIDEIVVFDDYGDEVNTKKSTLEDNYGMKTMRHCCIQLARILQYLECPQYLRKNFFPIHKDLKYSGLLNPLNAPHHLSANEHFEFREGVVSNKPVKPGRGSIVNVGLRQDVHVDRLLTVGLRCTVHITSENLNDKKLKGVVVSPDIPRKKTGIYWGYSVRLAKTLTQVFSQCPYKQGYDLTVGTSDKGSSLDEFICPSYKHMLIIFGGVQGIEFALENDPALKEDDPRLLFDEYLNTLPQQGSKTIRTEEAILISLAGLRPKLNPLNPPIIFKESSNDVDLSCSIVSSENNVIVDEMSRFD</sequence>
<dbReference type="SUPFAM" id="SSF75217">
    <property type="entry name" value="alpha/beta knot"/>
    <property type="match status" value="1"/>
</dbReference>
<dbReference type="PANTHER" id="PTHR12150">
    <property type="entry name" value="CLASS IV SAM-BINDING METHYLTRANSFERASE-RELATED"/>
    <property type="match status" value="1"/>
</dbReference>
<dbReference type="InterPro" id="IPR029028">
    <property type="entry name" value="Alpha/beta_knot_MTases"/>
</dbReference>
<dbReference type="SUPFAM" id="SSF50249">
    <property type="entry name" value="Nucleic acid-binding proteins"/>
    <property type="match status" value="1"/>
</dbReference>
<dbReference type="Gene3D" id="2.40.50.140">
    <property type="entry name" value="Nucleic acid-binding proteins"/>
    <property type="match status" value="1"/>
</dbReference>
<dbReference type="InterPro" id="IPR003750">
    <property type="entry name" value="Put_MeTrfase-C9orf114-like"/>
</dbReference>
<dbReference type="CDD" id="cd18086">
    <property type="entry name" value="HsC9orf114-like"/>
    <property type="match status" value="1"/>
</dbReference>
<reference evidence="2 3" key="1">
    <citation type="journal article" date="2021" name="BMC Biol.">
        <title>Horizontally acquired antibacterial genes associated with adaptive radiation of ladybird beetles.</title>
        <authorList>
            <person name="Li H.S."/>
            <person name="Tang X.F."/>
            <person name="Huang Y.H."/>
            <person name="Xu Z.Y."/>
            <person name="Chen M.L."/>
            <person name="Du X.Y."/>
            <person name="Qiu B.Y."/>
            <person name="Chen P.T."/>
            <person name="Zhang W."/>
            <person name="Slipinski A."/>
            <person name="Escalona H.E."/>
            <person name="Waterhouse R.M."/>
            <person name="Zwick A."/>
            <person name="Pang H."/>
        </authorList>
    </citation>
    <scope>NUCLEOTIDE SEQUENCE [LARGE SCALE GENOMIC DNA]</scope>
    <source>
        <strain evidence="2">SYSU2018</strain>
    </source>
</reference>
<keyword evidence="3" id="KW-1185">Reference proteome</keyword>
<dbReference type="InterPro" id="IPR012340">
    <property type="entry name" value="NA-bd_OB-fold"/>
</dbReference>
<dbReference type="Pfam" id="PF02598">
    <property type="entry name" value="Methyltrn_RNA_3"/>
    <property type="match status" value="1"/>
</dbReference>
<dbReference type="PANTHER" id="PTHR12150:SF13">
    <property type="entry name" value="METHYLTRANSFERASE C9ORF114-RELATED"/>
    <property type="match status" value="1"/>
</dbReference>
<dbReference type="EMBL" id="JABFTP020000083">
    <property type="protein sequence ID" value="KAL3275124.1"/>
    <property type="molecule type" value="Genomic_DNA"/>
</dbReference>
<protein>
    <submittedName>
        <fullName evidence="2">Uncharacterized protein</fullName>
    </submittedName>
</protein>
<gene>
    <name evidence="2" type="ORF">HHI36_019895</name>
</gene>